<feature type="transmembrane region" description="Helical" evidence="6">
    <location>
        <begin position="206"/>
        <end position="225"/>
    </location>
</feature>
<accession>A0A917BME1</accession>
<dbReference type="AlphaFoldDB" id="A0A917BME1"/>
<dbReference type="RefSeq" id="WP_188659978.1">
    <property type="nucleotide sequence ID" value="NZ_BMHV01000001.1"/>
</dbReference>
<feature type="domain" description="NADH-Ubiquinone oxidoreductase (complex I) chain 5 N-terminal" evidence="8">
    <location>
        <begin position="71"/>
        <end position="114"/>
    </location>
</feature>
<comment type="caution">
    <text evidence="9">The sequence shown here is derived from an EMBL/GenBank/DDBJ whole genome shotgun (WGS) entry which is preliminary data.</text>
</comment>
<feature type="transmembrane region" description="Helical" evidence="6">
    <location>
        <begin position="458"/>
        <end position="479"/>
    </location>
</feature>
<evidence type="ECO:0000256" key="3">
    <source>
        <dbReference type="ARBA" id="ARBA00022989"/>
    </source>
</evidence>
<dbReference type="Pfam" id="PF00361">
    <property type="entry name" value="Proton_antipo_M"/>
    <property type="match status" value="1"/>
</dbReference>
<feature type="transmembrane region" description="Helical" evidence="6">
    <location>
        <begin position="306"/>
        <end position="330"/>
    </location>
</feature>
<reference evidence="9" key="1">
    <citation type="journal article" date="2014" name="Int. J. Syst. Evol. Microbiol.">
        <title>Complete genome sequence of Corynebacterium casei LMG S-19264T (=DSM 44701T), isolated from a smear-ripened cheese.</title>
        <authorList>
            <consortium name="US DOE Joint Genome Institute (JGI-PGF)"/>
            <person name="Walter F."/>
            <person name="Albersmeier A."/>
            <person name="Kalinowski J."/>
            <person name="Ruckert C."/>
        </authorList>
    </citation>
    <scope>NUCLEOTIDE SEQUENCE</scope>
    <source>
        <strain evidence="9">CGMCC 1.15254</strain>
    </source>
</reference>
<comment type="subcellular location">
    <subcellularLocation>
        <location evidence="1">Endomembrane system</location>
        <topology evidence="1">Multi-pass membrane protein</topology>
    </subcellularLocation>
    <subcellularLocation>
        <location evidence="5">Membrane</location>
        <topology evidence="5">Multi-pass membrane protein</topology>
    </subcellularLocation>
</comment>
<feature type="transmembrane region" description="Helical" evidence="6">
    <location>
        <begin position="280"/>
        <end position="297"/>
    </location>
</feature>
<keyword evidence="2 5" id="KW-0812">Transmembrane</keyword>
<organism evidence="9 10">
    <name type="scientific">Terasakiella brassicae</name>
    <dbReference type="NCBI Taxonomy" id="1634917"/>
    <lineage>
        <taxon>Bacteria</taxon>
        <taxon>Pseudomonadati</taxon>
        <taxon>Pseudomonadota</taxon>
        <taxon>Alphaproteobacteria</taxon>
        <taxon>Rhodospirillales</taxon>
        <taxon>Terasakiellaceae</taxon>
        <taxon>Terasakiella</taxon>
    </lineage>
</organism>
<dbReference type="Pfam" id="PF00662">
    <property type="entry name" value="Proton_antipo_N"/>
    <property type="match status" value="1"/>
</dbReference>
<name>A0A917BME1_9PROT</name>
<feature type="transmembrane region" description="Helical" evidence="6">
    <location>
        <begin position="66"/>
        <end position="93"/>
    </location>
</feature>
<feature type="transmembrane region" description="Helical" evidence="6">
    <location>
        <begin position="6"/>
        <end position="23"/>
    </location>
</feature>
<evidence type="ECO:0000313" key="10">
    <source>
        <dbReference type="Proteomes" id="UP000632498"/>
    </source>
</evidence>
<protein>
    <submittedName>
        <fullName evidence="9">Cation:proton antiporter</fullName>
    </submittedName>
</protein>
<feature type="transmembrane region" description="Helical" evidence="6">
    <location>
        <begin position="165"/>
        <end position="186"/>
    </location>
</feature>
<sequence>MSMELSIILAMAIPAVGAVLIALSGRIPNLRETITLLTAIALFLNVLNLLGPVLDGERPEVHLLDMFPGLAIAFKVEPLGMMFSLIASGLWILNSIYSIGYMRGNKEKHQTRFYICFAIAISATLGLAYSANLLTLFIFYEVLTFSTYPLVSHKGNETALKGARTYLGILVTTSVAFLFFAIAWTYSATGTLDFVDGGILGGKVEGPLMGLLLMLFIYGIGKAAVMPVHRWLPAAMVAPTPVSALLHAVAVVKSGVFSVVKVIVYTFGIDNLVTSGSADWLVYISGFTIIAASMVALRQDNLKRRLAYSTISQLSYVVLAAAILTPISAVGAALHIAAHAFGKITLFFAAGSIYTAAHKTEVSQLNGIGWKMPITMTAFAIGALSMIGLPPTAGFVSKWYIIQGAMSSENFVALSVVILSTLLNAGYFLPIIYAAFFRQAEPKGPDDHGGHHDHHGEAPLPIVIAITSTATLTILMFFFPDVALELAQQMIGGIQ</sequence>
<dbReference type="Proteomes" id="UP000632498">
    <property type="component" value="Unassembled WGS sequence"/>
</dbReference>
<evidence type="ECO:0000256" key="4">
    <source>
        <dbReference type="ARBA" id="ARBA00023136"/>
    </source>
</evidence>
<feature type="transmembrane region" description="Helical" evidence="6">
    <location>
        <begin position="35"/>
        <end position="54"/>
    </location>
</feature>
<evidence type="ECO:0000256" key="5">
    <source>
        <dbReference type="RuleBase" id="RU000320"/>
    </source>
</evidence>
<dbReference type="PANTHER" id="PTHR43373:SF1">
    <property type="entry name" value="NA(+)_H(+) ANTIPORTER SUBUNIT A"/>
    <property type="match status" value="1"/>
</dbReference>
<dbReference type="EMBL" id="BMHV01000001">
    <property type="protein sequence ID" value="GGF51781.1"/>
    <property type="molecule type" value="Genomic_DNA"/>
</dbReference>
<feature type="transmembrane region" description="Helical" evidence="6">
    <location>
        <begin position="137"/>
        <end position="153"/>
    </location>
</feature>
<evidence type="ECO:0000256" key="1">
    <source>
        <dbReference type="ARBA" id="ARBA00004127"/>
    </source>
</evidence>
<dbReference type="InterPro" id="IPR001750">
    <property type="entry name" value="ND/Mrp_TM"/>
</dbReference>
<feature type="transmembrane region" description="Helical" evidence="6">
    <location>
        <begin position="113"/>
        <end position="131"/>
    </location>
</feature>
<keyword evidence="4 6" id="KW-0472">Membrane</keyword>
<evidence type="ECO:0000259" key="7">
    <source>
        <dbReference type="Pfam" id="PF00361"/>
    </source>
</evidence>
<keyword evidence="3 6" id="KW-1133">Transmembrane helix</keyword>
<feature type="domain" description="NADH:quinone oxidoreductase/Mrp antiporter transmembrane" evidence="7">
    <location>
        <begin position="130"/>
        <end position="422"/>
    </location>
</feature>
<evidence type="ECO:0000256" key="2">
    <source>
        <dbReference type="ARBA" id="ARBA00022692"/>
    </source>
</evidence>
<dbReference type="GO" id="GO:0012505">
    <property type="term" value="C:endomembrane system"/>
    <property type="evidence" value="ECO:0007669"/>
    <property type="project" value="UniProtKB-SubCell"/>
</dbReference>
<proteinExistence type="predicted"/>
<dbReference type="InterPro" id="IPR001516">
    <property type="entry name" value="Proton_antipo_N"/>
</dbReference>
<dbReference type="GO" id="GO:0016020">
    <property type="term" value="C:membrane"/>
    <property type="evidence" value="ECO:0007669"/>
    <property type="project" value="UniProtKB-SubCell"/>
</dbReference>
<dbReference type="PANTHER" id="PTHR43373">
    <property type="entry name" value="NA(+)/H(+) ANTIPORTER SUBUNIT"/>
    <property type="match status" value="1"/>
</dbReference>
<feature type="transmembrane region" description="Helical" evidence="6">
    <location>
        <begin position="378"/>
        <end position="401"/>
    </location>
</feature>
<evidence type="ECO:0000259" key="8">
    <source>
        <dbReference type="Pfam" id="PF00662"/>
    </source>
</evidence>
<dbReference type="PRINTS" id="PR01434">
    <property type="entry name" value="NADHDHGNASE5"/>
</dbReference>
<evidence type="ECO:0000313" key="9">
    <source>
        <dbReference type="EMBL" id="GGF51781.1"/>
    </source>
</evidence>
<feature type="transmembrane region" description="Helical" evidence="6">
    <location>
        <begin position="245"/>
        <end position="268"/>
    </location>
</feature>
<evidence type="ECO:0000256" key="6">
    <source>
        <dbReference type="SAM" id="Phobius"/>
    </source>
</evidence>
<gene>
    <name evidence="9" type="ORF">GCM10011332_01270</name>
</gene>
<feature type="transmembrane region" description="Helical" evidence="6">
    <location>
        <begin position="413"/>
        <end position="437"/>
    </location>
</feature>
<reference evidence="9" key="2">
    <citation type="submission" date="2020-09" db="EMBL/GenBank/DDBJ databases">
        <authorList>
            <person name="Sun Q."/>
            <person name="Zhou Y."/>
        </authorList>
    </citation>
    <scope>NUCLEOTIDE SEQUENCE</scope>
    <source>
        <strain evidence="9">CGMCC 1.15254</strain>
    </source>
</reference>
<dbReference type="InterPro" id="IPR050616">
    <property type="entry name" value="CPA3_Na-H_Antiporter_A"/>
</dbReference>
<keyword evidence="10" id="KW-1185">Reference proteome</keyword>